<dbReference type="Gene3D" id="3.40.50.1820">
    <property type="entry name" value="alpha/beta hydrolase"/>
    <property type="match status" value="1"/>
</dbReference>
<gene>
    <name evidence="2" type="ORF">Godav_020503</name>
</gene>
<evidence type="ECO:0000313" key="2">
    <source>
        <dbReference type="EMBL" id="MBA0608263.1"/>
    </source>
</evidence>
<accession>A0A7J8R3U8</accession>
<reference evidence="2 3" key="1">
    <citation type="journal article" date="2019" name="Genome Biol. Evol.">
        <title>Insights into the evolution of the New World diploid cottons (Gossypium, subgenus Houzingenia) based on genome sequencing.</title>
        <authorList>
            <person name="Grover C.E."/>
            <person name="Arick M.A. 2nd"/>
            <person name="Thrash A."/>
            <person name="Conover J.L."/>
            <person name="Sanders W.S."/>
            <person name="Peterson D.G."/>
            <person name="Frelichowski J.E."/>
            <person name="Scheffler J.A."/>
            <person name="Scheffler B.E."/>
            <person name="Wendel J.F."/>
        </authorList>
    </citation>
    <scope>NUCLEOTIDE SEQUENCE [LARGE SCALE GENOMIC DNA]</scope>
    <source>
        <strain evidence="2">27</strain>
        <tissue evidence="2">Leaf</tissue>
    </source>
</reference>
<dbReference type="EMBL" id="JABFAC010000003">
    <property type="protein sequence ID" value="MBA0608263.1"/>
    <property type="molecule type" value="Genomic_DNA"/>
</dbReference>
<name>A0A7J8R3U8_GOSDV</name>
<comment type="caution">
    <text evidence="2">The sequence shown here is derived from an EMBL/GenBank/DDBJ whole genome shotgun (WGS) entry which is preliminary data.</text>
</comment>
<dbReference type="PANTHER" id="PTHR46438:SF2">
    <property type="entry name" value="ALPHA_BETA-HYDROLASES SUPERFAMILY PROTEIN"/>
    <property type="match status" value="1"/>
</dbReference>
<dbReference type="PANTHER" id="PTHR46438">
    <property type="entry name" value="ALPHA/BETA-HYDROLASES SUPERFAMILY PROTEIN"/>
    <property type="match status" value="1"/>
</dbReference>
<sequence length="397" mass="44892">MSSSSSCGVSPSVRTEILNPISSRFFAPSRINFPPRSKCEMINRRGFALKGIVASGVSVMGSSLTSEPVQGVERLPFKPDGYNFWTWRGRKIHYVVQGEGFPIVLIHGFGASAFHWRYNIPELAKNYKVYAIDLLGFGWSEKAIIEYDAMIWRDQVVDFLKEVVKEPTVLVGNSLGGFTALVAAVGLPEQVVGLALLNSAGQFGDAKAKTMESEETFLQKFVLKPLKEVFQRVVLQVLFWQAKQPTRIESVLKNARYLQPQLIRFFTDYRTFLISHRFRNAAVATGSYAFYPTFIRFHCLFPFVNRRLMTRFMLNQTEYTLDSFLSKLTCPLLLLWGDLDPWVGPAKANRIKEFYPNTTLVNLKAGHCPHDEVPELANKALVDWLSTIAKKASLQTV</sequence>
<proteinExistence type="predicted"/>
<dbReference type="SUPFAM" id="SSF53474">
    <property type="entry name" value="alpha/beta-Hydrolases"/>
    <property type="match status" value="1"/>
</dbReference>
<keyword evidence="3" id="KW-1185">Reference proteome</keyword>
<organism evidence="2 3">
    <name type="scientific">Gossypium davidsonii</name>
    <name type="common">Davidson's cotton</name>
    <name type="synonym">Gossypium klotzschianum subsp. davidsonii</name>
    <dbReference type="NCBI Taxonomy" id="34287"/>
    <lineage>
        <taxon>Eukaryota</taxon>
        <taxon>Viridiplantae</taxon>
        <taxon>Streptophyta</taxon>
        <taxon>Embryophyta</taxon>
        <taxon>Tracheophyta</taxon>
        <taxon>Spermatophyta</taxon>
        <taxon>Magnoliopsida</taxon>
        <taxon>eudicotyledons</taxon>
        <taxon>Gunneridae</taxon>
        <taxon>Pentapetalae</taxon>
        <taxon>rosids</taxon>
        <taxon>malvids</taxon>
        <taxon>Malvales</taxon>
        <taxon>Malvaceae</taxon>
        <taxon>Malvoideae</taxon>
        <taxon>Gossypium</taxon>
    </lineage>
</organism>
<dbReference type="Proteomes" id="UP000593561">
    <property type="component" value="Unassembled WGS sequence"/>
</dbReference>
<protein>
    <recommendedName>
        <fullName evidence="1">AB hydrolase-1 domain-containing protein</fullName>
    </recommendedName>
</protein>
<feature type="domain" description="AB hydrolase-1" evidence="1">
    <location>
        <begin position="103"/>
        <end position="375"/>
    </location>
</feature>
<dbReference type="InterPro" id="IPR000073">
    <property type="entry name" value="AB_hydrolase_1"/>
</dbReference>
<dbReference type="InterPro" id="IPR029058">
    <property type="entry name" value="AB_hydrolase_fold"/>
</dbReference>
<evidence type="ECO:0000313" key="3">
    <source>
        <dbReference type="Proteomes" id="UP000593561"/>
    </source>
</evidence>
<dbReference type="PRINTS" id="PR00111">
    <property type="entry name" value="ABHYDROLASE"/>
</dbReference>
<dbReference type="Pfam" id="PF12697">
    <property type="entry name" value="Abhydrolase_6"/>
    <property type="match status" value="1"/>
</dbReference>
<dbReference type="GO" id="GO:0009507">
    <property type="term" value="C:chloroplast"/>
    <property type="evidence" value="ECO:0007669"/>
    <property type="project" value="TreeGrafter"/>
</dbReference>
<dbReference type="AlphaFoldDB" id="A0A7J8R3U8"/>
<evidence type="ECO:0000259" key="1">
    <source>
        <dbReference type="Pfam" id="PF12697"/>
    </source>
</evidence>